<reference evidence="4" key="1">
    <citation type="submission" date="2021-07" db="EMBL/GenBank/DDBJ databases">
        <title>Neiella marina sp. nov., isolated from the intestinal content of sea cucumber Apostichopus japonicus.</title>
        <authorList>
            <person name="Bai X."/>
        </authorList>
    </citation>
    <scope>NUCLEOTIDE SEQUENCE</scope>
    <source>
        <strain evidence="4">126</strain>
    </source>
</reference>
<evidence type="ECO:0000259" key="3">
    <source>
        <dbReference type="Pfam" id="PF02698"/>
    </source>
</evidence>
<sequence length="312" mass="34073">MDFFVIKKLVGTLVAPMPIGMLLFTCALVAAWFSDTSRWVRWPLTIGWLLTGTLSLYPVASSWLLRYEGLYPAYTQQQEWPVEQIIVLGCFGIEDPQLPVSSQLHPCSSIRLIEAMRIWRQHPDSKLILSGGKTRFGQLSNAEMGANLLMALGVPETAIVLSPVARDTDTEAIAVKKLLGPNPPVLVTSASHMKRAVRVFARHGISVIAAPSEHLIRAPSGQQSSWREWIPKASNLYNSERAWYATMGNALVTLQGIFGADDEKPTPPPPLDLMPSPVADPKGDDANTPATEPVHDTLEPSDESATNVNSDG</sequence>
<feature type="region of interest" description="Disordered" evidence="1">
    <location>
        <begin position="259"/>
        <end position="312"/>
    </location>
</feature>
<feature type="transmembrane region" description="Helical" evidence="2">
    <location>
        <begin position="12"/>
        <end position="33"/>
    </location>
</feature>
<evidence type="ECO:0000256" key="1">
    <source>
        <dbReference type="SAM" id="MobiDB-lite"/>
    </source>
</evidence>
<dbReference type="PANTHER" id="PTHR30336:SF4">
    <property type="entry name" value="ENVELOPE BIOGENESIS FACTOR ELYC"/>
    <property type="match status" value="1"/>
</dbReference>
<dbReference type="EMBL" id="JAHZSS010000030">
    <property type="protein sequence ID" value="MBW8192853.1"/>
    <property type="molecule type" value="Genomic_DNA"/>
</dbReference>
<feature type="transmembrane region" description="Helical" evidence="2">
    <location>
        <begin position="45"/>
        <end position="65"/>
    </location>
</feature>
<keyword evidence="2" id="KW-0812">Transmembrane</keyword>
<dbReference type="Gene3D" id="3.40.50.620">
    <property type="entry name" value="HUPs"/>
    <property type="match status" value="1"/>
</dbReference>
<dbReference type="PANTHER" id="PTHR30336">
    <property type="entry name" value="INNER MEMBRANE PROTEIN, PROBABLE PERMEASE"/>
    <property type="match status" value="1"/>
</dbReference>
<keyword evidence="2" id="KW-0472">Membrane</keyword>
<evidence type="ECO:0000256" key="2">
    <source>
        <dbReference type="SAM" id="Phobius"/>
    </source>
</evidence>
<dbReference type="Pfam" id="PF02698">
    <property type="entry name" value="DUF218"/>
    <property type="match status" value="1"/>
</dbReference>
<proteinExistence type="predicted"/>
<feature type="domain" description="DUF218" evidence="3">
    <location>
        <begin position="85"/>
        <end position="244"/>
    </location>
</feature>
<dbReference type="RefSeq" id="WP_220105475.1">
    <property type="nucleotide sequence ID" value="NZ_JAHZSS010000030.1"/>
</dbReference>
<protein>
    <submittedName>
        <fullName evidence="4">YdcF family protein</fullName>
    </submittedName>
</protein>
<dbReference type="InterPro" id="IPR014729">
    <property type="entry name" value="Rossmann-like_a/b/a_fold"/>
</dbReference>
<accession>A0ABS7EKH0</accession>
<comment type="caution">
    <text evidence="4">The sequence shown here is derived from an EMBL/GenBank/DDBJ whole genome shotgun (WGS) entry which is preliminary data.</text>
</comment>
<dbReference type="InterPro" id="IPR051599">
    <property type="entry name" value="Cell_Envelope_Assoc"/>
</dbReference>
<evidence type="ECO:0000313" key="4">
    <source>
        <dbReference type="EMBL" id="MBW8192853.1"/>
    </source>
</evidence>
<keyword evidence="2" id="KW-1133">Transmembrane helix</keyword>
<dbReference type="CDD" id="cd06259">
    <property type="entry name" value="YdcF-like"/>
    <property type="match status" value="1"/>
</dbReference>
<organism evidence="4 5">
    <name type="scientific">Neiella holothuriorum</name>
    <dbReference type="NCBI Taxonomy" id="2870530"/>
    <lineage>
        <taxon>Bacteria</taxon>
        <taxon>Pseudomonadati</taxon>
        <taxon>Pseudomonadota</taxon>
        <taxon>Gammaproteobacteria</taxon>
        <taxon>Alteromonadales</taxon>
        <taxon>Echinimonadaceae</taxon>
        <taxon>Neiella</taxon>
    </lineage>
</organism>
<dbReference type="InterPro" id="IPR003848">
    <property type="entry name" value="DUF218"/>
</dbReference>
<keyword evidence="5" id="KW-1185">Reference proteome</keyword>
<feature type="compositionally biased region" description="Polar residues" evidence="1">
    <location>
        <begin position="303"/>
        <end position="312"/>
    </location>
</feature>
<evidence type="ECO:0000313" key="5">
    <source>
        <dbReference type="Proteomes" id="UP001166251"/>
    </source>
</evidence>
<gene>
    <name evidence="4" type="ORF">K0504_17585</name>
</gene>
<dbReference type="Proteomes" id="UP001166251">
    <property type="component" value="Unassembled WGS sequence"/>
</dbReference>
<name>A0ABS7EKH0_9GAMM</name>